<dbReference type="GO" id="GO:0000731">
    <property type="term" value="P:DNA synthesis involved in DNA repair"/>
    <property type="evidence" value="ECO:0007669"/>
    <property type="project" value="TreeGrafter"/>
</dbReference>
<reference evidence="4" key="1">
    <citation type="submission" date="2019-07" db="EMBL/GenBank/DDBJ databases">
        <title>Arthrobacter KR32 sp. nov., isolated from mountain cheese made of cows milk.</title>
        <authorList>
            <person name="Flegler A."/>
        </authorList>
    </citation>
    <scope>NUCLEOTIDE SEQUENCE [LARGE SCALE GENOMIC DNA]</scope>
    <source>
        <strain evidence="4">KR32</strain>
    </source>
</reference>
<evidence type="ECO:0000313" key="3">
    <source>
        <dbReference type="EMBL" id="MPY11429.1"/>
    </source>
</evidence>
<dbReference type="InterPro" id="IPR003959">
    <property type="entry name" value="ATPase_AAA_core"/>
</dbReference>
<keyword evidence="1" id="KW-0742">SOS response</keyword>
<dbReference type="PANTHER" id="PTHR32182">
    <property type="entry name" value="DNA REPLICATION AND REPAIR PROTEIN RECF"/>
    <property type="match status" value="1"/>
</dbReference>
<dbReference type="PROSITE" id="PS00211">
    <property type="entry name" value="ABC_TRANSPORTER_1"/>
    <property type="match status" value="1"/>
</dbReference>
<dbReference type="GO" id="GO:0006302">
    <property type="term" value="P:double-strand break repair"/>
    <property type="evidence" value="ECO:0007669"/>
    <property type="project" value="TreeGrafter"/>
</dbReference>
<dbReference type="Pfam" id="PF13304">
    <property type="entry name" value="AAA_21"/>
    <property type="match status" value="1"/>
</dbReference>
<dbReference type="Gene3D" id="3.40.50.300">
    <property type="entry name" value="P-loop containing nucleotide triphosphate hydrolases"/>
    <property type="match status" value="2"/>
</dbReference>
<dbReference type="InterPro" id="IPR027417">
    <property type="entry name" value="P-loop_NTPase"/>
</dbReference>
<accession>A0A7X1NR00</accession>
<organism evidence="3 4">
    <name type="scientific">Arthrobacter bussei</name>
    <dbReference type="NCBI Taxonomy" id="2594179"/>
    <lineage>
        <taxon>Bacteria</taxon>
        <taxon>Bacillati</taxon>
        <taxon>Actinomycetota</taxon>
        <taxon>Actinomycetes</taxon>
        <taxon>Micrococcales</taxon>
        <taxon>Micrococcaceae</taxon>
        <taxon>Arthrobacter</taxon>
    </lineage>
</organism>
<comment type="caution">
    <text evidence="3">The sequence shown here is derived from an EMBL/GenBank/DDBJ whole genome shotgun (WGS) entry which is preliminary data.</text>
</comment>
<dbReference type="PANTHER" id="PTHR32182:SF25">
    <property type="entry name" value="SLR1056 PROTEIN"/>
    <property type="match status" value="1"/>
</dbReference>
<dbReference type="GO" id="GO:0016887">
    <property type="term" value="F:ATP hydrolysis activity"/>
    <property type="evidence" value="ECO:0007669"/>
    <property type="project" value="InterPro"/>
</dbReference>
<name>A0A7X1NR00_9MICC</name>
<dbReference type="Proteomes" id="UP000326464">
    <property type="component" value="Unassembled WGS sequence"/>
</dbReference>
<proteinExistence type="predicted"/>
<evidence type="ECO:0000256" key="1">
    <source>
        <dbReference type="ARBA" id="ARBA00023236"/>
    </source>
</evidence>
<protein>
    <submittedName>
        <fullName evidence="3">AAA family ATPase</fullName>
    </submittedName>
</protein>
<dbReference type="SUPFAM" id="SSF52540">
    <property type="entry name" value="P-loop containing nucleoside triphosphate hydrolases"/>
    <property type="match status" value="1"/>
</dbReference>
<dbReference type="InterPro" id="IPR017871">
    <property type="entry name" value="ABC_transporter-like_CS"/>
</dbReference>
<keyword evidence="1" id="KW-0227">DNA damage</keyword>
<dbReference type="EMBL" id="VJXX01000004">
    <property type="protein sequence ID" value="MPY11429.1"/>
    <property type="molecule type" value="Genomic_DNA"/>
</dbReference>
<dbReference type="AlphaFoldDB" id="A0A7X1NR00"/>
<sequence>MKLKEVRFTNFRRFTNLSVKDIPQSARLIVLAGPNGVGKSSFFDGLQSWHRLRAWNSAYADDAYSAKVGAIDASNWYDRVVVEVYGDPRDQAALQKGGVYFRSAYRHEANFMVQPISQPESPTGQTAREKRAIDADQQVAHNYQRLLWQTFSAVFDETTSDATTKGQIRDRLIGQLRDALLRIFPELTLTRVGADAGANPFEFSKGSAIGFPYLNLSAGERAVFDLLLDAVVKAEFFSDALWCIDEPEVHIGTRAQGALLRELLLLVPSESQLFIASHSLGLMSEAMRISKTSQGEVVFLDFGDRDFDEPVVMKPVIPSREFWKKALLVALDDVATLVAPSVLVICEGGADGFDAKCYRTIFAGEFPDTDFLSVGNSRDAQADTLGLTSAMQAVSEGTHMIRLRDRDLANDEELSQWRSQGTKVLTRRHIECYLYDPETLEAFCDAVGLPEEKLAVLEIRRVELEHSVQDRGNDPDDLKSASGSIYSSIRKHLKLTARGSSARSFAEVSLAPLIQPGTKVYDELKRDIFG</sequence>
<gene>
    <name evidence="3" type="ORF">FNH21_11990</name>
</gene>
<evidence type="ECO:0000313" key="4">
    <source>
        <dbReference type="Proteomes" id="UP000326464"/>
    </source>
</evidence>
<feature type="domain" description="ATPase AAA-type core" evidence="2">
    <location>
        <begin position="199"/>
        <end position="284"/>
    </location>
</feature>
<dbReference type="GO" id="GO:0005524">
    <property type="term" value="F:ATP binding"/>
    <property type="evidence" value="ECO:0007669"/>
    <property type="project" value="InterPro"/>
</dbReference>
<evidence type="ECO:0000259" key="2">
    <source>
        <dbReference type="Pfam" id="PF13304"/>
    </source>
</evidence>
<keyword evidence="4" id="KW-1185">Reference proteome</keyword>
<dbReference type="GO" id="GO:0009432">
    <property type="term" value="P:SOS response"/>
    <property type="evidence" value="ECO:0007669"/>
    <property type="project" value="UniProtKB-KW"/>
</dbReference>